<dbReference type="EMBL" id="JTDW01000021">
    <property type="protein sequence ID" value="KJD32011.1"/>
    <property type="molecule type" value="Genomic_DNA"/>
</dbReference>
<dbReference type="InterPro" id="IPR050559">
    <property type="entry name" value="P-Pant_transferase_sf"/>
</dbReference>
<dbReference type="OrthoDB" id="9808281at2"/>
<organism evidence="5 6">
    <name type="scientific">Neotamlana sedimentorum</name>
    <dbReference type="NCBI Taxonomy" id="1435349"/>
    <lineage>
        <taxon>Bacteria</taxon>
        <taxon>Pseudomonadati</taxon>
        <taxon>Bacteroidota</taxon>
        <taxon>Flavobacteriia</taxon>
        <taxon>Flavobacteriales</taxon>
        <taxon>Flavobacteriaceae</taxon>
        <taxon>Neotamlana</taxon>
    </lineage>
</organism>
<dbReference type="Pfam" id="PF22624">
    <property type="entry name" value="AASDHPPT_N"/>
    <property type="match status" value="1"/>
</dbReference>
<proteinExistence type="inferred from homology"/>
<dbReference type="PATRIC" id="fig|1435349.4.peg.1618"/>
<dbReference type="RefSeq" id="WP_044633989.1">
    <property type="nucleotide sequence ID" value="NZ_JTDW01000021.1"/>
</dbReference>
<dbReference type="InterPro" id="IPR037143">
    <property type="entry name" value="4-PPantetheinyl_Trfase_dom_sf"/>
</dbReference>
<keyword evidence="6" id="KW-1185">Reference proteome</keyword>
<keyword evidence="2" id="KW-0808">Transferase</keyword>
<dbReference type="Gene3D" id="3.90.470.20">
    <property type="entry name" value="4'-phosphopantetheinyl transferase domain"/>
    <property type="match status" value="2"/>
</dbReference>
<dbReference type="GO" id="GO:0008897">
    <property type="term" value="F:holo-[acyl-carrier-protein] synthase activity"/>
    <property type="evidence" value="ECO:0007669"/>
    <property type="project" value="InterPro"/>
</dbReference>
<evidence type="ECO:0000313" key="6">
    <source>
        <dbReference type="Proteomes" id="UP000032578"/>
    </source>
</evidence>
<dbReference type="Proteomes" id="UP000032578">
    <property type="component" value="Unassembled WGS sequence"/>
</dbReference>
<dbReference type="STRING" id="1435349.PW52_15985"/>
<reference evidence="5 6" key="1">
    <citation type="submission" date="2014-11" db="EMBL/GenBank/DDBJ databases">
        <title>Tamlana sedimentorum sp. nov., isolated from shallow sand sediments of the Sea of Japan.</title>
        <authorList>
            <person name="Romanenko L.A."/>
        </authorList>
    </citation>
    <scope>NUCLEOTIDE SEQUENCE [LARGE SCALE GENOMIC DNA]</scope>
    <source>
        <strain evidence="5 6">JCM 19808</strain>
    </source>
</reference>
<evidence type="ECO:0000259" key="4">
    <source>
        <dbReference type="Pfam" id="PF22624"/>
    </source>
</evidence>
<comment type="similarity">
    <text evidence="1">Belongs to the P-Pant transferase superfamily. Gsp/Sfp/HetI/AcpT family.</text>
</comment>
<name>A0A0D7VYU1_9FLAO</name>
<dbReference type="InterPro" id="IPR055066">
    <property type="entry name" value="AASDHPPT_N"/>
</dbReference>
<comment type="caution">
    <text evidence="5">The sequence shown here is derived from an EMBL/GenBank/DDBJ whole genome shotgun (WGS) entry which is preliminary data.</text>
</comment>
<evidence type="ECO:0000256" key="1">
    <source>
        <dbReference type="ARBA" id="ARBA00010990"/>
    </source>
</evidence>
<evidence type="ECO:0000313" key="5">
    <source>
        <dbReference type="EMBL" id="KJD32011.1"/>
    </source>
</evidence>
<feature type="domain" description="4'-phosphopantetheinyl transferase N-terminal" evidence="4">
    <location>
        <begin position="42"/>
        <end position="121"/>
    </location>
</feature>
<protein>
    <submittedName>
        <fullName evidence="5">Uncharacterized protein</fullName>
    </submittedName>
</protein>
<dbReference type="GO" id="GO:0000287">
    <property type="term" value="F:magnesium ion binding"/>
    <property type="evidence" value="ECO:0007669"/>
    <property type="project" value="InterPro"/>
</dbReference>
<dbReference type="PANTHER" id="PTHR12215:SF10">
    <property type="entry name" value="L-AMINOADIPATE-SEMIALDEHYDE DEHYDROGENASE-PHOSPHOPANTETHEINYL TRANSFERASE"/>
    <property type="match status" value="1"/>
</dbReference>
<dbReference type="PANTHER" id="PTHR12215">
    <property type="entry name" value="PHOSPHOPANTETHEINE TRANSFERASE"/>
    <property type="match status" value="1"/>
</dbReference>
<evidence type="ECO:0000259" key="3">
    <source>
        <dbReference type="Pfam" id="PF01648"/>
    </source>
</evidence>
<feature type="domain" description="4'-phosphopantetheinyl transferase" evidence="3">
    <location>
        <begin position="126"/>
        <end position="227"/>
    </location>
</feature>
<gene>
    <name evidence="5" type="ORF">PW52_15985</name>
</gene>
<dbReference type="SUPFAM" id="SSF56214">
    <property type="entry name" value="4'-phosphopantetheinyl transferase"/>
    <property type="match status" value="2"/>
</dbReference>
<dbReference type="GO" id="GO:0019878">
    <property type="term" value="P:lysine biosynthetic process via aminoadipic acid"/>
    <property type="evidence" value="ECO:0007669"/>
    <property type="project" value="TreeGrafter"/>
</dbReference>
<accession>A0A0D7VYU1</accession>
<sequence>MPENKTTIYCSDYNQSSNFELNEADTFIYYFKISDFHFLIDHAKHLINKEELKRAQRYYHKKDRDRFIVCRTILKLLLEQHTNILATKINIKIDSNKKPYVDTAPTMFFNISHSGEYAAIVFSNTQVGIDIEKIKSKPIEREIITSIFNNTEADLILNTSNTNELFYKLWTRKEALVKASGIGIDDDFKQLPSRNGTHNVKNLDTAYNGKWEVFSLNLVNNYHCAFAINLKSSNKKLKIKDLTKNKDYILRELKKSDY</sequence>
<dbReference type="InterPro" id="IPR008278">
    <property type="entry name" value="4-PPantetheinyl_Trfase_dom"/>
</dbReference>
<dbReference type="GO" id="GO:0005829">
    <property type="term" value="C:cytosol"/>
    <property type="evidence" value="ECO:0007669"/>
    <property type="project" value="TreeGrafter"/>
</dbReference>
<dbReference type="Pfam" id="PF01648">
    <property type="entry name" value="ACPS"/>
    <property type="match status" value="1"/>
</dbReference>
<evidence type="ECO:0000256" key="2">
    <source>
        <dbReference type="ARBA" id="ARBA00022679"/>
    </source>
</evidence>
<dbReference type="AlphaFoldDB" id="A0A0D7VYU1"/>